<proteinExistence type="predicted"/>
<reference evidence="1" key="1">
    <citation type="submission" date="2021-06" db="EMBL/GenBank/DDBJ databases">
        <authorList>
            <person name="Kallberg Y."/>
            <person name="Tangrot J."/>
            <person name="Rosling A."/>
        </authorList>
    </citation>
    <scope>NUCLEOTIDE SEQUENCE</scope>
    <source>
        <strain evidence="1">87-6 pot B 2015</strain>
    </source>
</reference>
<dbReference type="EMBL" id="CAJVPP010001629">
    <property type="protein sequence ID" value="CAG8565592.1"/>
    <property type="molecule type" value="Genomic_DNA"/>
</dbReference>
<evidence type="ECO:0000313" key="2">
    <source>
        <dbReference type="Proteomes" id="UP000789375"/>
    </source>
</evidence>
<comment type="caution">
    <text evidence="1">The sequence shown here is derived from an EMBL/GenBank/DDBJ whole genome shotgun (WGS) entry which is preliminary data.</text>
</comment>
<evidence type="ECO:0000313" key="1">
    <source>
        <dbReference type="EMBL" id="CAG8565592.1"/>
    </source>
</evidence>
<dbReference type="AlphaFoldDB" id="A0A9N9FWT0"/>
<gene>
    <name evidence="1" type="ORF">FMOSSE_LOCUS7185</name>
</gene>
<sequence length="124" mass="14204">MFSRQNSKLVFDDMENQIRQISLERQNQIDLVPSQNGYDAAIVSNITTPTGVHFRSQAFQPPKKIYQQMFYVLSSWISDAAILNELKNAKGSFIIIENATNAVVDFSLSQPYQCQKEDTLHQIF</sequence>
<keyword evidence="2" id="KW-1185">Reference proteome</keyword>
<dbReference type="Proteomes" id="UP000789375">
    <property type="component" value="Unassembled WGS sequence"/>
</dbReference>
<accession>A0A9N9FWT0</accession>
<organism evidence="1 2">
    <name type="scientific">Funneliformis mosseae</name>
    <name type="common">Endomycorrhizal fungus</name>
    <name type="synonym">Glomus mosseae</name>
    <dbReference type="NCBI Taxonomy" id="27381"/>
    <lineage>
        <taxon>Eukaryota</taxon>
        <taxon>Fungi</taxon>
        <taxon>Fungi incertae sedis</taxon>
        <taxon>Mucoromycota</taxon>
        <taxon>Glomeromycotina</taxon>
        <taxon>Glomeromycetes</taxon>
        <taxon>Glomerales</taxon>
        <taxon>Glomeraceae</taxon>
        <taxon>Funneliformis</taxon>
    </lineage>
</organism>
<name>A0A9N9FWT0_FUNMO</name>
<protein>
    <submittedName>
        <fullName evidence="1">3772_t:CDS:1</fullName>
    </submittedName>
</protein>